<comment type="similarity">
    <text evidence="1">Belongs to the low molecular weight phosphotyrosine protein phosphatase family.</text>
</comment>
<feature type="active site" description="Nucleophile" evidence="6">
    <location>
        <position position="9"/>
    </location>
</feature>
<evidence type="ECO:0000259" key="7">
    <source>
        <dbReference type="SMART" id="SM00226"/>
    </source>
</evidence>
<dbReference type="Gene3D" id="3.40.50.2300">
    <property type="match status" value="1"/>
</dbReference>
<dbReference type="InterPro" id="IPR036196">
    <property type="entry name" value="Ptyr_pPase_sf"/>
</dbReference>
<dbReference type="Proteomes" id="UP000033618">
    <property type="component" value="Unassembled WGS sequence"/>
</dbReference>
<keyword evidence="9" id="KW-1185">Reference proteome</keyword>
<keyword evidence="4" id="KW-0904">Protein phosphatase</keyword>
<dbReference type="RefSeq" id="WP_024903618.1">
    <property type="nucleotide sequence ID" value="NZ_CADFGU010000005.1"/>
</dbReference>
<evidence type="ECO:0000313" key="9">
    <source>
        <dbReference type="Proteomes" id="UP000033618"/>
    </source>
</evidence>
<dbReference type="AlphaFoldDB" id="A0A0F5K5B0"/>
<dbReference type="STRING" id="28092.WM40_04945"/>
<evidence type="ECO:0000256" key="3">
    <source>
        <dbReference type="ARBA" id="ARBA00022801"/>
    </source>
</evidence>
<dbReference type="PANTHER" id="PTHR11717">
    <property type="entry name" value="LOW MOLECULAR WEIGHT PROTEIN TYROSINE PHOSPHATASE"/>
    <property type="match status" value="1"/>
</dbReference>
<dbReference type="PRINTS" id="PR00719">
    <property type="entry name" value="LMWPTPASE"/>
</dbReference>
<keyword evidence="3" id="KW-0378">Hydrolase</keyword>
<evidence type="ECO:0000313" key="8">
    <source>
        <dbReference type="EMBL" id="KKB64727.1"/>
    </source>
</evidence>
<dbReference type="EC" id="3.1.3.48" evidence="2"/>
<dbReference type="SUPFAM" id="SSF52788">
    <property type="entry name" value="Phosphotyrosine protein phosphatases I"/>
    <property type="match status" value="1"/>
</dbReference>
<dbReference type="InterPro" id="IPR023485">
    <property type="entry name" value="Ptyr_pPase"/>
</dbReference>
<evidence type="ECO:0000256" key="2">
    <source>
        <dbReference type="ARBA" id="ARBA00013064"/>
    </source>
</evidence>
<evidence type="ECO:0000256" key="5">
    <source>
        <dbReference type="ARBA" id="ARBA00051722"/>
    </source>
</evidence>
<dbReference type="InterPro" id="IPR050438">
    <property type="entry name" value="LMW_PTPase"/>
</dbReference>
<dbReference type="SMART" id="SM00226">
    <property type="entry name" value="LMWPc"/>
    <property type="match status" value="1"/>
</dbReference>
<gene>
    <name evidence="8" type="ORF">WM40_04945</name>
</gene>
<evidence type="ECO:0000256" key="4">
    <source>
        <dbReference type="ARBA" id="ARBA00022912"/>
    </source>
</evidence>
<reference evidence="8 9" key="1">
    <citation type="submission" date="2015-03" db="EMBL/GenBank/DDBJ databases">
        <title>Draft Genome Sequence of Burkholderia andropogonis type strain ICMP2807, isolated from Sorghum bicolor.</title>
        <authorList>
            <person name="Lopes-Santos L."/>
            <person name="Castro D.B."/>
            <person name="Ottoboni L.M."/>
            <person name="Park D."/>
            <person name="Weirc B.S."/>
            <person name="Destefano S.A."/>
        </authorList>
    </citation>
    <scope>NUCLEOTIDE SEQUENCE [LARGE SCALE GENOMIC DNA]</scope>
    <source>
        <strain evidence="8 9">ICMP2807</strain>
    </source>
</reference>
<evidence type="ECO:0000256" key="1">
    <source>
        <dbReference type="ARBA" id="ARBA00011063"/>
    </source>
</evidence>
<dbReference type="Pfam" id="PF01451">
    <property type="entry name" value="LMWPc"/>
    <property type="match status" value="1"/>
</dbReference>
<organism evidence="8 9">
    <name type="scientific">Robbsia andropogonis</name>
    <dbReference type="NCBI Taxonomy" id="28092"/>
    <lineage>
        <taxon>Bacteria</taxon>
        <taxon>Pseudomonadati</taxon>
        <taxon>Pseudomonadota</taxon>
        <taxon>Betaproteobacteria</taxon>
        <taxon>Burkholderiales</taxon>
        <taxon>Burkholderiaceae</taxon>
        <taxon>Robbsia</taxon>
    </lineage>
</organism>
<dbReference type="GO" id="GO:0004725">
    <property type="term" value="F:protein tyrosine phosphatase activity"/>
    <property type="evidence" value="ECO:0007669"/>
    <property type="project" value="UniProtKB-EC"/>
</dbReference>
<comment type="catalytic activity">
    <reaction evidence="5">
        <text>O-phospho-L-tyrosyl-[protein] + H2O = L-tyrosyl-[protein] + phosphate</text>
        <dbReference type="Rhea" id="RHEA:10684"/>
        <dbReference type="Rhea" id="RHEA-COMP:10136"/>
        <dbReference type="Rhea" id="RHEA-COMP:20101"/>
        <dbReference type="ChEBI" id="CHEBI:15377"/>
        <dbReference type="ChEBI" id="CHEBI:43474"/>
        <dbReference type="ChEBI" id="CHEBI:46858"/>
        <dbReference type="ChEBI" id="CHEBI:61978"/>
        <dbReference type="EC" id="3.1.3.48"/>
    </reaction>
</comment>
<accession>A0A0F5K5B0</accession>
<dbReference type="PATRIC" id="fig|28092.6.peg.1171"/>
<feature type="domain" description="Phosphotyrosine protein phosphatase I" evidence="7">
    <location>
        <begin position="3"/>
        <end position="144"/>
    </location>
</feature>
<dbReference type="EMBL" id="LAQU01000003">
    <property type="protein sequence ID" value="KKB64727.1"/>
    <property type="molecule type" value="Genomic_DNA"/>
</dbReference>
<dbReference type="CDD" id="cd16343">
    <property type="entry name" value="LMWPTP"/>
    <property type="match status" value="1"/>
</dbReference>
<proteinExistence type="inferred from homology"/>
<protein>
    <recommendedName>
        <fullName evidence="2">protein-tyrosine-phosphatase</fullName>
        <ecNumber evidence="2">3.1.3.48</ecNumber>
    </recommendedName>
</protein>
<dbReference type="InterPro" id="IPR017867">
    <property type="entry name" value="Tyr_phospatase_low_mol_wt"/>
</dbReference>
<feature type="active site" description="Proton donor" evidence="6">
    <location>
        <position position="118"/>
    </location>
</feature>
<comment type="caution">
    <text evidence="8">The sequence shown here is derived from an EMBL/GenBank/DDBJ whole genome shotgun (WGS) entry which is preliminary data.</text>
</comment>
<dbReference type="PANTHER" id="PTHR11717:SF31">
    <property type="entry name" value="LOW MOLECULAR WEIGHT PROTEIN-TYROSINE-PHOSPHATASE ETP-RELATED"/>
    <property type="match status" value="1"/>
</dbReference>
<feature type="active site" evidence="6">
    <location>
        <position position="15"/>
    </location>
</feature>
<name>A0A0F5K5B0_9BURK</name>
<dbReference type="OrthoDB" id="9784339at2"/>
<sequence length="146" mass="16634">MFNKILIVCHANICRSPMAEALFQASEQVRTRGIVVHSAGLHARDGQEADHVVARLLAERDIDVSAHRSRRITTEMVQDAQLVLVMEERQIREVSDLDPSSRGKVHLLGKWLNVEIYDPYRQAESVYRGSAELVEQSVENWIKKIC</sequence>
<evidence type="ECO:0000256" key="6">
    <source>
        <dbReference type="PIRSR" id="PIRSR617867-1"/>
    </source>
</evidence>